<evidence type="ECO:0000256" key="3">
    <source>
        <dbReference type="ARBA" id="ARBA00022801"/>
    </source>
</evidence>
<dbReference type="GeneTree" id="ENSGT00940000165418"/>
<keyword evidence="3 6" id="KW-0378">Hydrolase</keyword>
<evidence type="ECO:0000256" key="1">
    <source>
        <dbReference type="ARBA" id="ARBA00009228"/>
    </source>
</evidence>
<dbReference type="OrthoDB" id="9033376at2759"/>
<dbReference type="PRINTS" id="PR00722">
    <property type="entry name" value="CHYMOTRYPSIN"/>
</dbReference>
<dbReference type="InterPro" id="IPR043504">
    <property type="entry name" value="Peptidase_S1_PA_chymotrypsin"/>
</dbReference>
<feature type="domain" description="Peptidase S1" evidence="7">
    <location>
        <begin position="39"/>
        <end position="279"/>
    </location>
</feature>
<dbReference type="PROSITE" id="PS00134">
    <property type="entry name" value="TRYPSIN_HIS"/>
    <property type="match status" value="1"/>
</dbReference>
<organism evidence="8 9">
    <name type="scientific">Naja naja</name>
    <name type="common">Indian cobra</name>
    <dbReference type="NCBI Taxonomy" id="35670"/>
    <lineage>
        <taxon>Eukaryota</taxon>
        <taxon>Metazoa</taxon>
        <taxon>Chordata</taxon>
        <taxon>Craniata</taxon>
        <taxon>Vertebrata</taxon>
        <taxon>Euteleostomi</taxon>
        <taxon>Lepidosauria</taxon>
        <taxon>Squamata</taxon>
        <taxon>Bifurcata</taxon>
        <taxon>Unidentata</taxon>
        <taxon>Episquamata</taxon>
        <taxon>Toxicofera</taxon>
        <taxon>Serpentes</taxon>
        <taxon>Colubroidea</taxon>
        <taxon>Elapidae</taxon>
        <taxon>Elapinae</taxon>
        <taxon>Naja</taxon>
    </lineage>
</organism>
<keyword evidence="4 6" id="KW-0720">Serine protease</keyword>
<dbReference type="GO" id="GO:0005576">
    <property type="term" value="C:extracellular region"/>
    <property type="evidence" value="ECO:0007669"/>
    <property type="project" value="UniProtKB-ARBA"/>
</dbReference>
<evidence type="ECO:0000256" key="4">
    <source>
        <dbReference type="ARBA" id="ARBA00022825"/>
    </source>
</evidence>
<dbReference type="InterPro" id="IPR001254">
    <property type="entry name" value="Trypsin_dom"/>
</dbReference>
<dbReference type="InterPro" id="IPR009003">
    <property type="entry name" value="Peptidase_S1_PA"/>
</dbReference>
<dbReference type="PANTHER" id="PTHR24252">
    <property type="entry name" value="ACROSIN-RELATED"/>
    <property type="match status" value="1"/>
</dbReference>
<evidence type="ECO:0000259" key="7">
    <source>
        <dbReference type="PROSITE" id="PS50240"/>
    </source>
</evidence>
<dbReference type="InterPro" id="IPR018114">
    <property type="entry name" value="TRYPSIN_HIS"/>
</dbReference>
<dbReference type="PROSITE" id="PS00135">
    <property type="entry name" value="TRYPSIN_SER"/>
    <property type="match status" value="1"/>
</dbReference>
<dbReference type="GO" id="GO:0004252">
    <property type="term" value="F:serine-type endopeptidase activity"/>
    <property type="evidence" value="ECO:0007669"/>
    <property type="project" value="InterPro"/>
</dbReference>
<keyword evidence="2 6" id="KW-0645">Protease</keyword>
<dbReference type="AlphaFoldDB" id="A0A8C6VQY2"/>
<protein>
    <recommendedName>
        <fullName evidence="7">Peptidase S1 domain-containing protein</fullName>
    </recommendedName>
</protein>
<evidence type="ECO:0000313" key="8">
    <source>
        <dbReference type="Ensembl" id="ENSNNAP00000006822.1"/>
    </source>
</evidence>
<dbReference type="CDD" id="cd00190">
    <property type="entry name" value="Tryp_SPc"/>
    <property type="match status" value="1"/>
</dbReference>
<name>A0A8C6VQY2_NAJNA</name>
<accession>A0A8C6VQY2</accession>
<dbReference type="GO" id="GO:0006508">
    <property type="term" value="P:proteolysis"/>
    <property type="evidence" value="ECO:0007669"/>
    <property type="project" value="UniProtKB-KW"/>
</dbReference>
<dbReference type="FunFam" id="2.40.10.10:FF:000003">
    <property type="entry name" value="Transmembrane serine protease 3"/>
    <property type="match status" value="1"/>
</dbReference>
<dbReference type="Proteomes" id="UP000694559">
    <property type="component" value="Unplaced"/>
</dbReference>
<comment type="similarity">
    <text evidence="1">Belongs to the peptidase S1 family. Snake venom subfamily.</text>
</comment>
<sequence>MAQPQLHSYVGSSSKFVGDKVKGTEKRKKKMDISSGNRIVGGRDAPPGAWPWQVSLQVYHFGVGYQHICGGVVINNNSLLTAAHCIRKWKNPKFWRAVLGLHHLYHHQYYTRERQVKAIIIHSHFKKETYENDIALFKLQKPITFNDYIQPICLLPSPLFLGNDTLCYITGWGSAHEKGGKKKILQEAQVDIIPQNICNRYDWYGGVVTTNMFCAGSESGAVDSCQGDSGGPLMCYIRDVTQYYLVGITSFGRGCGRPQNPGIYVRLVNYSNWLKTLLQSRTTTMNIHNVLILLMIRWITFHISL</sequence>
<evidence type="ECO:0000313" key="9">
    <source>
        <dbReference type="Proteomes" id="UP000694559"/>
    </source>
</evidence>
<evidence type="ECO:0000256" key="2">
    <source>
        <dbReference type="ARBA" id="ARBA00022670"/>
    </source>
</evidence>
<dbReference type="Gene3D" id="2.40.10.10">
    <property type="entry name" value="Trypsin-like serine proteases"/>
    <property type="match status" value="1"/>
</dbReference>
<dbReference type="PANTHER" id="PTHR24252:SF21">
    <property type="entry name" value="TRANSMEMBRANE SERINE PROTEASE 12"/>
    <property type="match status" value="1"/>
</dbReference>
<keyword evidence="5" id="KW-1015">Disulfide bond</keyword>
<dbReference type="OMA" id="QPMCLPP"/>
<dbReference type="Ensembl" id="ENSNNAT00000007153.1">
    <property type="protein sequence ID" value="ENSNNAP00000006822.1"/>
    <property type="gene ID" value="ENSNNAG00000004606.1"/>
</dbReference>
<dbReference type="InterPro" id="IPR001314">
    <property type="entry name" value="Peptidase_S1A"/>
</dbReference>
<reference evidence="8" key="2">
    <citation type="submission" date="2025-09" db="UniProtKB">
        <authorList>
            <consortium name="Ensembl"/>
        </authorList>
    </citation>
    <scope>IDENTIFICATION</scope>
</reference>
<dbReference type="SMART" id="SM00020">
    <property type="entry name" value="Tryp_SPc"/>
    <property type="match status" value="1"/>
</dbReference>
<keyword evidence="9" id="KW-1185">Reference proteome</keyword>
<dbReference type="SUPFAM" id="SSF50494">
    <property type="entry name" value="Trypsin-like serine proteases"/>
    <property type="match status" value="1"/>
</dbReference>
<dbReference type="InterPro" id="IPR033116">
    <property type="entry name" value="TRYPSIN_SER"/>
</dbReference>
<reference evidence="8" key="1">
    <citation type="submission" date="2025-08" db="UniProtKB">
        <authorList>
            <consortium name="Ensembl"/>
        </authorList>
    </citation>
    <scope>IDENTIFICATION</scope>
</reference>
<dbReference type="GO" id="GO:0035821">
    <property type="term" value="P:modulation of process of another organism"/>
    <property type="evidence" value="ECO:0007669"/>
    <property type="project" value="UniProtKB-ARBA"/>
</dbReference>
<proteinExistence type="inferred from homology"/>
<evidence type="ECO:0000256" key="6">
    <source>
        <dbReference type="RuleBase" id="RU363034"/>
    </source>
</evidence>
<dbReference type="PROSITE" id="PS50240">
    <property type="entry name" value="TRYPSIN_DOM"/>
    <property type="match status" value="1"/>
</dbReference>
<dbReference type="Pfam" id="PF00089">
    <property type="entry name" value="Trypsin"/>
    <property type="match status" value="1"/>
</dbReference>
<evidence type="ECO:0000256" key="5">
    <source>
        <dbReference type="ARBA" id="ARBA00023157"/>
    </source>
</evidence>